<dbReference type="AlphaFoldDB" id="A0A395V5B2"/>
<accession>A0A395V5B2</accession>
<gene>
    <name evidence="1" type="ORF">DWX93_15830</name>
</gene>
<proteinExistence type="predicted"/>
<name>A0A395V5B2_9FIRM</name>
<dbReference type="EMBL" id="QRVL01000023">
    <property type="protein sequence ID" value="RGS36378.1"/>
    <property type="molecule type" value="Genomic_DNA"/>
</dbReference>
<evidence type="ECO:0000313" key="2">
    <source>
        <dbReference type="Proteomes" id="UP000266172"/>
    </source>
</evidence>
<organism evidence="1 2">
    <name type="scientific">Roseburia hominis</name>
    <dbReference type="NCBI Taxonomy" id="301301"/>
    <lineage>
        <taxon>Bacteria</taxon>
        <taxon>Bacillati</taxon>
        <taxon>Bacillota</taxon>
        <taxon>Clostridia</taxon>
        <taxon>Lachnospirales</taxon>
        <taxon>Lachnospiraceae</taxon>
        <taxon>Roseburia</taxon>
    </lineage>
</organism>
<reference evidence="1 2" key="1">
    <citation type="submission" date="2018-08" db="EMBL/GenBank/DDBJ databases">
        <title>A genome reference for cultivated species of the human gut microbiota.</title>
        <authorList>
            <person name="Zou Y."/>
            <person name="Xue W."/>
            <person name="Luo G."/>
        </authorList>
    </citation>
    <scope>NUCLEOTIDE SEQUENCE [LARGE SCALE GENOMIC DNA]</scope>
    <source>
        <strain evidence="1 2">AF22-12AC</strain>
    </source>
</reference>
<protein>
    <submittedName>
        <fullName evidence="1">Uncharacterized protein</fullName>
    </submittedName>
</protein>
<dbReference type="Proteomes" id="UP000266172">
    <property type="component" value="Unassembled WGS sequence"/>
</dbReference>
<comment type="caution">
    <text evidence="1">The sequence shown here is derived from an EMBL/GenBank/DDBJ whole genome shotgun (WGS) entry which is preliminary data.</text>
</comment>
<sequence>MLSDVADIRLVGELTDYDVMRDTGMIGNFTFAPEGCRDATELELMRYGDFACTVSCHLKLAAGKICADDIRLVSHTHKVCVEKLSQTEAIYRFFDGSFYFSRMHSGRTALSGTATSHRIMRRWRTPDCRAEISCFRRIRLTLDSNWAISTWFPTPAPKNLVRWCRKRSV</sequence>
<evidence type="ECO:0000313" key="1">
    <source>
        <dbReference type="EMBL" id="RGS36378.1"/>
    </source>
</evidence>